<dbReference type="PANTHER" id="PTHR23024">
    <property type="entry name" value="ARYLACETAMIDE DEACETYLASE"/>
    <property type="match status" value="1"/>
</dbReference>
<feature type="region of interest" description="Disordered" evidence="1">
    <location>
        <begin position="90"/>
        <end position="117"/>
    </location>
</feature>
<feature type="compositionally biased region" description="Polar residues" evidence="1">
    <location>
        <begin position="306"/>
        <end position="320"/>
    </location>
</feature>
<feature type="compositionally biased region" description="Acidic residues" evidence="1">
    <location>
        <begin position="97"/>
        <end position="109"/>
    </location>
</feature>
<feature type="compositionally biased region" description="Basic and acidic residues" evidence="1">
    <location>
        <begin position="251"/>
        <end position="266"/>
    </location>
</feature>
<dbReference type="GO" id="GO:0016787">
    <property type="term" value="F:hydrolase activity"/>
    <property type="evidence" value="ECO:0007669"/>
    <property type="project" value="InterPro"/>
</dbReference>
<dbReference type="EMBL" id="RIBY02001114">
    <property type="protein sequence ID" value="KAH9832360.1"/>
    <property type="molecule type" value="Genomic_DNA"/>
</dbReference>
<dbReference type="SUPFAM" id="SSF53474">
    <property type="entry name" value="alpha/beta-Hydrolases"/>
    <property type="match status" value="2"/>
</dbReference>
<evidence type="ECO:0000259" key="2">
    <source>
        <dbReference type="Pfam" id="PF07859"/>
    </source>
</evidence>
<keyword evidence="4" id="KW-1185">Reference proteome</keyword>
<dbReference type="Gene3D" id="3.40.50.1820">
    <property type="entry name" value="alpha/beta hydrolase"/>
    <property type="match status" value="2"/>
</dbReference>
<evidence type="ECO:0000313" key="3">
    <source>
        <dbReference type="EMBL" id="KAH9832360.1"/>
    </source>
</evidence>
<protein>
    <recommendedName>
        <fullName evidence="2">Alpha/beta hydrolase fold-3 domain-containing protein</fullName>
    </recommendedName>
</protein>
<reference evidence="3 4" key="1">
    <citation type="journal article" date="2018" name="IMA Fungus">
        <title>IMA Genome-F 10: Nine draft genome sequences of Claviceps purpurea s.lat., including C. arundinis, C. humidiphila, and C. cf. spartinae, pseudomolecules for the pitch canker pathogen Fusarium circinatum, draft genome of Davidsoniella eucalypti, Grosmannia galeiformis, Quambalaria eucalypti, and Teratosphaeria destructans.</title>
        <authorList>
            <person name="Wingfield B.D."/>
            <person name="Liu M."/>
            <person name="Nguyen H.D."/>
            <person name="Lane F.A."/>
            <person name="Morgan S.W."/>
            <person name="De Vos L."/>
            <person name="Wilken P.M."/>
            <person name="Duong T.A."/>
            <person name="Aylward J."/>
            <person name="Coetzee M.P."/>
            <person name="Dadej K."/>
            <person name="De Beer Z.W."/>
            <person name="Findlay W."/>
            <person name="Havenga M."/>
            <person name="Kolarik M."/>
            <person name="Menzies J.G."/>
            <person name="Naidoo K."/>
            <person name="Pochopski O."/>
            <person name="Shoukouhi P."/>
            <person name="Santana Q.C."/>
            <person name="Seifert K.A."/>
            <person name="Soal N."/>
            <person name="Steenkamp E.T."/>
            <person name="Tatham C.T."/>
            <person name="van der Nest M.A."/>
            <person name="Wingfield M.J."/>
        </authorList>
    </citation>
    <scope>NUCLEOTIDE SEQUENCE [LARGE SCALE GENOMIC DNA]</scope>
    <source>
        <strain evidence="3">CMW44962</strain>
    </source>
</reference>
<dbReference type="InterPro" id="IPR050466">
    <property type="entry name" value="Carboxylest/Gibb_receptor"/>
</dbReference>
<dbReference type="InterPro" id="IPR029058">
    <property type="entry name" value="AB_hydrolase_fold"/>
</dbReference>
<feature type="domain" description="Alpha/beta hydrolase fold-3" evidence="2">
    <location>
        <begin position="369"/>
        <end position="487"/>
    </location>
</feature>
<feature type="compositionally biased region" description="Polar residues" evidence="1">
    <location>
        <begin position="288"/>
        <end position="298"/>
    </location>
</feature>
<dbReference type="OrthoDB" id="433474at2759"/>
<accession>A0A9W7SVJ0</accession>
<reference evidence="3 4" key="2">
    <citation type="journal article" date="2021" name="Curr. Genet.">
        <title>Genetic response to nitrogen starvation in the aggressive Eucalyptus foliar pathogen Teratosphaeria destructans.</title>
        <authorList>
            <person name="Havenga M."/>
            <person name="Wingfield B.D."/>
            <person name="Wingfield M.J."/>
            <person name="Dreyer L.L."/>
            <person name="Roets F."/>
            <person name="Aylward J."/>
        </authorList>
    </citation>
    <scope>NUCLEOTIDE SEQUENCE [LARGE SCALE GENOMIC DNA]</scope>
    <source>
        <strain evidence="3">CMW44962</strain>
    </source>
</reference>
<dbReference type="InterPro" id="IPR013094">
    <property type="entry name" value="AB_hydrolase_3"/>
</dbReference>
<gene>
    <name evidence="3" type="ORF">Tdes44962_MAKER08808</name>
</gene>
<feature type="domain" description="Alpha/beta hydrolase fold-3" evidence="2">
    <location>
        <begin position="148"/>
        <end position="243"/>
    </location>
</feature>
<comment type="caution">
    <text evidence="3">The sequence shown here is derived from an EMBL/GenBank/DDBJ whole genome shotgun (WGS) entry which is preliminary data.</text>
</comment>
<dbReference type="AlphaFoldDB" id="A0A9W7SVJ0"/>
<name>A0A9W7SVJ0_9PEZI</name>
<evidence type="ECO:0000256" key="1">
    <source>
        <dbReference type="SAM" id="MobiDB-lite"/>
    </source>
</evidence>
<proteinExistence type="predicted"/>
<feature type="compositionally biased region" description="Polar residues" evidence="1">
    <location>
        <begin position="338"/>
        <end position="357"/>
    </location>
</feature>
<evidence type="ECO:0000313" key="4">
    <source>
        <dbReference type="Proteomes" id="UP001138500"/>
    </source>
</evidence>
<feature type="region of interest" description="Disordered" evidence="1">
    <location>
        <begin position="251"/>
        <end position="363"/>
    </location>
</feature>
<dbReference type="PANTHER" id="PTHR23024:SF600">
    <property type="entry name" value="PUTATIVE (AFU_ORTHOLOGUE AFUA_1G02580)-RELATED"/>
    <property type="match status" value="1"/>
</dbReference>
<dbReference type="Pfam" id="PF07859">
    <property type="entry name" value="Abhydrolase_3"/>
    <property type="match status" value="2"/>
</dbReference>
<dbReference type="Proteomes" id="UP001138500">
    <property type="component" value="Unassembled WGS sequence"/>
</dbReference>
<sequence>MTAPLEEASSQWQHPKPPRSRWMLHLQATVWRFLMGLGMLFHKLAPPRPPKPNFQRQIPSTIAGKPGMILLQFYVPKDYETQRRLWKNRPRFGWDGPGDEEEGEVEEEDDRRKSKTMNRRVSATFSMIGDNIRRRSMSARRWGGYPVVINFHGGGFTLGTATDDARWCGTVVDECHAIVVSVEYRKAPEMPFPTAVEDGVDAVLWIHEHADDLGIDREKIALSGFSSGGNMAFTVPLRLYDEQTGFLREEATASKTDNKPNRKLEGIESVGNSTIDLPNGNVDGVAESNGQPPGSTTHLAPGSNPEAGSSTAHLVPTNTLGPVDSTARLVPSRDNDDNISPPSTAQPSPAKRPQTTITERKPSSALPDVKIRCIVPWYPSLDYTRTREQRRATTVRKDHELPAIFTDLFDESYLHPPQAISLDSPYLSPGVAPTALLKNALPDEIIMHTCEWDMLLDEGQEFYRRLTSEPLHKKVWYTMVENVPHGWDKAPNPWKPTPGVREHYLRACKEMRRVFGPQPGLVERRTSKGASAAARESVQVVR</sequence>
<organism evidence="3 4">
    <name type="scientific">Teratosphaeria destructans</name>
    <dbReference type="NCBI Taxonomy" id="418781"/>
    <lineage>
        <taxon>Eukaryota</taxon>
        <taxon>Fungi</taxon>
        <taxon>Dikarya</taxon>
        <taxon>Ascomycota</taxon>
        <taxon>Pezizomycotina</taxon>
        <taxon>Dothideomycetes</taxon>
        <taxon>Dothideomycetidae</taxon>
        <taxon>Mycosphaerellales</taxon>
        <taxon>Teratosphaeriaceae</taxon>
        <taxon>Teratosphaeria</taxon>
    </lineage>
</organism>
<feature type="region of interest" description="Disordered" evidence="1">
    <location>
        <begin position="519"/>
        <end position="542"/>
    </location>
</feature>